<comment type="caution">
    <text evidence="1">The sequence shown here is derived from an EMBL/GenBank/DDBJ whole genome shotgun (WGS) entry which is preliminary data.</text>
</comment>
<dbReference type="EMBL" id="JANPWB010000013">
    <property type="protein sequence ID" value="KAJ1104221.1"/>
    <property type="molecule type" value="Genomic_DNA"/>
</dbReference>
<gene>
    <name evidence="1" type="ORF">NDU88_001633</name>
</gene>
<accession>A0AAV7MK95</accession>
<keyword evidence="2" id="KW-1185">Reference proteome</keyword>
<evidence type="ECO:0000313" key="1">
    <source>
        <dbReference type="EMBL" id="KAJ1104221.1"/>
    </source>
</evidence>
<name>A0AAV7MK95_PLEWA</name>
<protein>
    <submittedName>
        <fullName evidence="1">Uncharacterized protein</fullName>
    </submittedName>
</protein>
<dbReference type="Proteomes" id="UP001066276">
    <property type="component" value="Chromosome 9"/>
</dbReference>
<reference evidence="1" key="1">
    <citation type="journal article" date="2022" name="bioRxiv">
        <title>Sequencing and chromosome-scale assembly of the giantPleurodeles waltlgenome.</title>
        <authorList>
            <person name="Brown T."/>
            <person name="Elewa A."/>
            <person name="Iarovenko S."/>
            <person name="Subramanian E."/>
            <person name="Araus A.J."/>
            <person name="Petzold A."/>
            <person name="Susuki M."/>
            <person name="Suzuki K.-i.T."/>
            <person name="Hayashi T."/>
            <person name="Toyoda A."/>
            <person name="Oliveira C."/>
            <person name="Osipova E."/>
            <person name="Leigh N.D."/>
            <person name="Simon A."/>
            <person name="Yun M.H."/>
        </authorList>
    </citation>
    <scope>NUCLEOTIDE SEQUENCE</scope>
    <source>
        <strain evidence="1">20211129_DDA</strain>
        <tissue evidence="1">Liver</tissue>
    </source>
</reference>
<organism evidence="1 2">
    <name type="scientific">Pleurodeles waltl</name>
    <name type="common">Iberian ribbed newt</name>
    <dbReference type="NCBI Taxonomy" id="8319"/>
    <lineage>
        <taxon>Eukaryota</taxon>
        <taxon>Metazoa</taxon>
        <taxon>Chordata</taxon>
        <taxon>Craniata</taxon>
        <taxon>Vertebrata</taxon>
        <taxon>Euteleostomi</taxon>
        <taxon>Amphibia</taxon>
        <taxon>Batrachia</taxon>
        <taxon>Caudata</taxon>
        <taxon>Salamandroidea</taxon>
        <taxon>Salamandridae</taxon>
        <taxon>Pleurodelinae</taxon>
        <taxon>Pleurodeles</taxon>
    </lineage>
</organism>
<proteinExistence type="predicted"/>
<dbReference type="AlphaFoldDB" id="A0AAV7MK95"/>
<sequence length="116" mass="12833">MAFSTYIATKKGNTKALEPVTRTQLLRKLDEIHGNAFSTVARPAKTHINLMFQKISGSPLESSATEEEALEGKTDANDDCMLDDVVRVSSVDDFNGEYSTNLMKLSGWLLVKVTMF</sequence>
<evidence type="ECO:0000313" key="2">
    <source>
        <dbReference type="Proteomes" id="UP001066276"/>
    </source>
</evidence>